<sequence length="99" mass="11005">MKRQTPDRGTTGRCWSGLNQRASVVENWPGRPDRRCAAAARPHRSDHSAGVQGRGRELVRGGSRLARSARSWHSRCRYATSCCVSSSFLLPEHRICKGS</sequence>
<accession>A0AAV7WYT4</accession>
<keyword evidence="3" id="KW-1185">Reference proteome</keyword>
<evidence type="ECO:0000256" key="1">
    <source>
        <dbReference type="SAM" id="MobiDB-lite"/>
    </source>
</evidence>
<dbReference type="Proteomes" id="UP001066276">
    <property type="component" value="Chromosome 1_1"/>
</dbReference>
<gene>
    <name evidence="2" type="ORF">NDU88_006636</name>
</gene>
<organism evidence="2 3">
    <name type="scientific">Pleurodeles waltl</name>
    <name type="common">Iberian ribbed newt</name>
    <dbReference type="NCBI Taxonomy" id="8319"/>
    <lineage>
        <taxon>Eukaryota</taxon>
        <taxon>Metazoa</taxon>
        <taxon>Chordata</taxon>
        <taxon>Craniata</taxon>
        <taxon>Vertebrata</taxon>
        <taxon>Euteleostomi</taxon>
        <taxon>Amphibia</taxon>
        <taxon>Batrachia</taxon>
        <taxon>Caudata</taxon>
        <taxon>Salamandroidea</taxon>
        <taxon>Salamandridae</taxon>
        <taxon>Pleurodelinae</taxon>
        <taxon>Pleurodeles</taxon>
    </lineage>
</organism>
<dbReference type="AlphaFoldDB" id="A0AAV7WYT4"/>
<evidence type="ECO:0000313" key="2">
    <source>
        <dbReference type="EMBL" id="KAJ1219065.1"/>
    </source>
</evidence>
<protein>
    <submittedName>
        <fullName evidence="2">Uncharacterized protein</fullName>
    </submittedName>
</protein>
<dbReference type="EMBL" id="JANPWB010000001">
    <property type="protein sequence ID" value="KAJ1219065.1"/>
    <property type="molecule type" value="Genomic_DNA"/>
</dbReference>
<comment type="caution">
    <text evidence="2">The sequence shown here is derived from an EMBL/GenBank/DDBJ whole genome shotgun (WGS) entry which is preliminary data.</text>
</comment>
<proteinExistence type="predicted"/>
<reference evidence="2" key="1">
    <citation type="journal article" date="2022" name="bioRxiv">
        <title>Sequencing and chromosome-scale assembly of the giantPleurodeles waltlgenome.</title>
        <authorList>
            <person name="Brown T."/>
            <person name="Elewa A."/>
            <person name="Iarovenko S."/>
            <person name="Subramanian E."/>
            <person name="Araus A.J."/>
            <person name="Petzold A."/>
            <person name="Susuki M."/>
            <person name="Suzuki K.-i.T."/>
            <person name="Hayashi T."/>
            <person name="Toyoda A."/>
            <person name="Oliveira C."/>
            <person name="Osipova E."/>
            <person name="Leigh N.D."/>
            <person name="Simon A."/>
            <person name="Yun M.H."/>
        </authorList>
    </citation>
    <scope>NUCLEOTIDE SEQUENCE</scope>
    <source>
        <strain evidence="2">20211129_DDA</strain>
        <tissue evidence="2">Liver</tissue>
    </source>
</reference>
<name>A0AAV7WYT4_PLEWA</name>
<evidence type="ECO:0000313" key="3">
    <source>
        <dbReference type="Proteomes" id="UP001066276"/>
    </source>
</evidence>
<feature type="region of interest" description="Disordered" evidence="1">
    <location>
        <begin position="29"/>
        <end position="57"/>
    </location>
</feature>